<dbReference type="EMBL" id="CP035042">
    <property type="protein sequence ID" value="QHC49844.1"/>
    <property type="molecule type" value="Genomic_DNA"/>
</dbReference>
<sequence>MTLGAGSRHNDRPRKPAMTSTSGATMTPYQCKADQLLQHFGQTLGTPLRLKDGVCALFDAQGTELAVVEVPVHSDSVILHCNLLPLGHDLPSQALRQLLRLNFEIGAMQGSWLAIDEQDALCLCYVLSLERTDERHFSDTLNAFISQAKDVRTFSADLLRQAA</sequence>
<keyword evidence="3" id="KW-1185">Reference proteome</keyword>
<dbReference type="Proteomes" id="UP000464013">
    <property type="component" value="Chromosome"/>
</dbReference>
<dbReference type="GO" id="GO:0030254">
    <property type="term" value="P:protein secretion by the type III secretion system"/>
    <property type="evidence" value="ECO:0007669"/>
    <property type="project" value="InterPro"/>
</dbReference>
<evidence type="ECO:0000313" key="2">
    <source>
        <dbReference type="EMBL" id="QHC49844.1"/>
    </source>
</evidence>
<dbReference type="InterPro" id="IPR010261">
    <property type="entry name" value="Tir_chaperone"/>
</dbReference>
<protein>
    <submittedName>
        <fullName evidence="2">CesT family type III secretion system chaperone</fullName>
    </submittedName>
</protein>
<dbReference type="KEGG" id="htx:EKK97_09840"/>
<organism evidence="2 3">
    <name type="scientific">Billgrantia tianxiuensis</name>
    <dbReference type="NCBI Taxonomy" id="2497861"/>
    <lineage>
        <taxon>Bacteria</taxon>
        <taxon>Pseudomonadati</taxon>
        <taxon>Pseudomonadota</taxon>
        <taxon>Gammaproteobacteria</taxon>
        <taxon>Oceanospirillales</taxon>
        <taxon>Halomonadaceae</taxon>
        <taxon>Billgrantia</taxon>
    </lineage>
</organism>
<dbReference type="AlphaFoldDB" id="A0A6I6SN57"/>
<evidence type="ECO:0000256" key="1">
    <source>
        <dbReference type="SAM" id="MobiDB-lite"/>
    </source>
</evidence>
<name>A0A6I6SN57_9GAMM</name>
<dbReference type="CDD" id="cd17024">
    <property type="entry name" value="T3SC_IA_DspF-like"/>
    <property type="match status" value="1"/>
</dbReference>
<evidence type="ECO:0000313" key="3">
    <source>
        <dbReference type="Proteomes" id="UP000464013"/>
    </source>
</evidence>
<feature type="region of interest" description="Disordered" evidence="1">
    <location>
        <begin position="1"/>
        <end position="25"/>
    </location>
</feature>
<dbReference type="Gene3D" id="3.30.1460.10">
    <property type="match status" value="1"/>
</dbReference>
<gene>
    <name evidence="2" type="ORF">EKK97_09840</name>
</gene>
<dbReference type="Pfam" id="PF05932">
    <property type="entry name" value="CesT"/>
    <property type="match status" value="1"/>
</dbReference>
<proteinExistence type="predicted"/>
<accession>A0A6I6SN57</accession>
<dbReference type="SUPFAM" id="SSF69635">
    <property type="entry name" value="Type III secretory system chaperone-like"/>
    <property type="match status" value="1"/>
</dbReference>
<reference evidence="2 3" key="1">
    <citation type="submission" date="2019-01" db="EMBL/GenBank/DDBJ databases">
        <title>Complete genome of a denitifying bacterium Halomons sp. BC-M4-5.</title>
        <authorList>
            <person name="Wang L."/>
            <person name="Shao Z."/>
        </authorList>
    </citation>
    <scope>NUCLEOTIDE SEQUENCE [LARGE SCALE GENOMIC DNA]</scope>
    <source>
        <strain evidence="2 3">BC-M4-5</strain>
    </source>
</reference>